<sequence>MLFNRRYTYDPTQASPLICEMIASGRYEGNGPPHWKVGRFQKSCQTAEDAEQQRYELIDQLRRASKHNPAALVLANRLEICHRLSRCMSGACPECLRILQRWFVASSFSFLKELGQDVSILSLVPPDQGMPIGQFGPEVLPAMANRVRKAMEKAGITIAVGGLDFSANEHEADEFTPYYQPQLWVLIPRHEARKSKANLLAVFPPTHTTRRPVKILKWNGNRAALAYAIKSKFNRRMTYDREASDNGSQHACQNTRHRPLRVEQQIELMIALDQAGLNARLFMRGARIVRTNHGPMIRPITKLNP</sequence>
<dbReference type="EMBL" id="JAEQMY010000012">
    <property type="protein sequence ID" value="MBL0404414.1"/>
    <property type="molecule type" value="Genomic_DNA"/>
</dbReference>
<protein>
    <submittedName>
        <fullName evidence="1">Uncharacterized protein</fullName>
    </submittedName>
</protein>
<organism evidence="1 2">
    <name type="scientific">Microvirga aerilata</name>
    <dbReference type="NCBI Taxonomy" id="670292"/>
    <lineage>
        <taxon>Bacteria</taxon>
        <taxon>Pseudomonadati</taxon>
        <taxon>Pseudomonadota</taxon>
        <taxon>Alphaproteobacteria</taxon>
        <taxon>Hyphomicrobiales</taxon>
        <taxon>Methylobacteriaceae</taxon>
        <taxon>Microvirga</taxon>
    </lineage>
</organism>
<comment type="caution">
    <text evidence="1">The sequence shown here is derived from an EMBL/GenBank/DDBJ whole genome shotgun (WGS) entry which is preliminary data.</text>
</comment>
<dbReference type="AlphaFoldDB" id="A0A937CXN8"/>
<dbReference type="RefSeq" id="WP_202059079.1">
    <property type="nucleotide sequence ID" value="NZ_JAEQMY010000012.1"/>
</dbReference>
<evidence type="ECO:0000313" key="1">
    <source>
        <dbReference type="EMBL" id="MBL0404414.1"/>
    </source>
</evidence>
<name>A0A937CXN8_9HYPH</name>
<accession>A0A937CXN8</accession>
<gene>
    <name evidence="1" type="ORF">JKG68_10580</name>
</gene>
<keyword evidence="2" id="KW-1185">Reference proteome</keyword>
<dbReference type="Proteomes" id="UP000605848">
    <property type="component" value="Unassembled WGS sequence"/>
</dbReference>
<proteinExistence type="predicted"/>
<reference evidence="1" key="1">
    <citation type="submission" date="2021-01" db="EMBL/GenBank/DDBJ databases">
        <title>Microvirga sp.</title>
        <authorList>
            <person name="Kim M.K."/>
        </authorList>
    </citation>
    <scope>NUCLEOTIDE SEQUENCE</scope>
    <source>
        <strain evidence="1">5420S-16</strain>
    </source>
</reference>
<evidence type="ECO:0000313" key="2">
    <source>
        <dbReference type="Proteomes" id="UP000605848"/>
    </source>
</evidence>